<dbReference type="InterPro" id="IPR002293">
    <property type="entry name" value="AA/rel_permease1"/>
</dbReference>
<dbReference type="GO" id="GO:0015179">
    <property type="term" value="F:L-amino acid transmembrane transporter activity"/>
    <property type="evidence" value="ECO:0007669"/>
    <property type="project" value="TreeGrafter"/>
</dbReference>
<evidence type="ECO:0000256" key="2">
    <source>
        <dbReference type="ARBA" id="ARBA00022692"/>
    </source>
</evidence>
<evidence type="ECO:0000256" key="1">
    <source>
        <dbReference type="ARBA" id="ARBA00004141"/>
    </source>
</evidence>
<feature type="transmembrane region" description="Helical" evidence="5">
    <location>
        <begin position="7"/>
        <end position="28"/>
    </location>
</feature>
<dbReference type="Gene3D" id="1.20.1740.10">
    <property type="entry name" value="Amino acid/polyamine transporter I"/>
    <property type="match status" value="1"/>
</dbReference>
<dbReference type="Proteomes" id="UP000220133">
    <property type="component" value="Chromosome"/>
</dbReference>
<keyword evidence="4 5" id="KW-0472">Membrane</keyword>
<keyword evidence="3 5" id="KW-1133">Transmembrane helix</keyword>
<feature type="transmembrane region" description="Helical" evidence="5">
    <location>
        <begin position="277"/>
        <end position="296"/>
    </location>
</feature>
<dbReference type="PANTHER" id="PTHR11785">
    <property type="entry name" value="AMINO ACID TRANSPORTER"/>
    <property type="match status" value="1"/>
</dbReference>
<feature type="transmembrane region" description="Helical" evidence="5">
    <location>
        <begin position="84"/>
        <end position="109"/>
    </location>
</feature>
<keyword evidence="7" id="KW-1185">Reference proteome</keyword>
<keyword evidence="6" id="KW-0723">Serine/threonine-protein kinase</keyword>
<feature type="transmembrane region" description="Helical" evidence="5">
    <location>
        <begin position="330"/>
        <end position="349"/>
    </location>
</feature>
<dbReference type="PANTHER" id="PTHR11785:SF512">
    <property type="entry name" value="SOBREMESA, ISOFORM B"/>
    <property type="match status" value="1"/>
</dbReference>
<feature type="transmembrane region" description="Helical" evidence="5">
    <location>
        <begin position="155"/>
        <end position="173"/>
    </location>
</feature>
<sequence>MSIKPKLGLFDLTMIVVSLVIGMGIFRTPINVSREVNEPWQFLLIWVIGGFVTLCGALTYAEIGSRYPKAGGFYKVMSYCYHPAYAFMINWTVLISNAASVAAVCMIGAEYIGPVLLPASLQNNAGLKLIAFGTVALLYTVNMIGIRMSASWQNILTVIKILMVLVLCMTIFVGDVQAPKAVESITGHNGHNWLYMFGAALVPVFFTYGGYQQTINFGSDIKEPARNMPKGIFIGMAIIITAYFTINYAYIKVIGFEQLKTTDALASRMMQAFFGESGFKITSVLLFISVMGYANVNLISNPRMYYAMAEDGVLPAIFMRVNPATQVQQVALTVFTALIIIVIFFLGTFDKMLKYVMLFDTIGLASAAASIFVLRRKTKSMDGLGIYKMKSYPYTTLIFVLVYLMVTVNIFIQDWKGALIGLSIFFVGLPLYFGAKKVVREEITNN</sequence>
<dbReference type="InterPro" id="IPR050598">
    <property type="entry name" value="AminoAcid_Transporter"/>
</dbReference>
<evidence type="ECO:0000313" key="6">
    <source>
        <dbReference type="EMBL" id="ATL46225.1"/>
    </source>
</evidence>
<proteinExistence type="predicted"/>
<dbReference type="AlphaFoldDB" id="A0A291QQN2"/>
<name>A0A291QQN2_9BACT</name>
<keyword evidence="2 5" id="KW-0812">Transmembrane</keyword>
<dbReference type="KEGG" id="cbae:COR50_03040"/>
<keyword evidence="6" id="KW-0418">Kinase</keyword>
<feature type="transmembrane region" description="Helical" evidence="5">
    <location>
        <begin position="418"/>
        <end position="435"/>
    </location>
</feature>
<dbReference type="GO" id="GO:0004674">
    <property type="term" value="F:protein serine/threonine kinase activity"/>
    <property type="evidence" value="ECO:0007669"/>
    <property type="project" value="UniProtKB-KW"/>
</dbReference>
<gene>
    <name evidence="6" type="ORF">COR50_03040</name>
</gene>
<keyword evidence="6" id="KW-0808">Transferase</keyword>
<dbReference type="Pfam" id="PF13520">
    <property type="entry name" value="AA_permease_2"/>
    <property type="match status" value="1"/>
</dbReference>
<organism evidence="6 7">
    <name type="scientific">Chitinophaga caeni</name>
    <dbReference type="NCBI Taxonomy" id="2029983"/>
    <lineage>
        <taxon>Bacteria</taxon>
        <taxon>Pseudomonadati</taxon>
        <taxon>Bacteroidota</taxon>
        <taxon>Chitinophagia</taxon>
        <taxon>Chitinophagales</taxon>
        <taxon>Chitinophagaceae</taxon>
        <taxon>Chitinophaga</taxon>
    </lineage>
</organism>
<dbReference type="GO" id="GO:0016020">
    <property type="term" value="C:membrane"/>
    <property type="evidence" value="ECO:0007669"/>
    <property type="project" value="UniProtKB-SubCell"/>
</dbReference>
<comment type="subcellular location">
    <subcellularLocation>
        <location evidence="1">Membrane</location>
        <topology evidence="1">Multi-pass membrane protein</topology>
    </subcellularLocation>
</comment>
<reference evidence="6 7" key="1">
    <citation type="submission" date="2017-10" db="EMBL/GenBank/DDBJ databases">
        <title>Paenichitinophaga pekingensis gen. nov., sp. nov., isolated from activated sludge.</title>
        <authorList>
            <person name="Jin D."/>
            <person name="Kong X."/>
            <person name="Deng Y."/>
            <person name="Bai Z."/>
        </authorList>
    </citation>
    <scope>NUCLEOTIDE SEQUENCE [LARGE SCALE GENOMIC DNA]</scope>
    <source>
        <strain evidence="6 7">13</strain>
    </source>
</reference>
<feature type="transmembrane region" description="Helical" evidence="5">
    <location>
        <begin position="193"/>
        <end position="211"/>
    </location>
</feature>
<feature type="transmembrane region" description="Helical" evidence="5">
    <location>
        <begin position="232"/>
        <end position="251"/>
    </location>
</feature>
<accession>A0A291QQN2</accession>
<dbReference type="RefSeq" id="WP_098192614.1">
    <property type="nucleotide sequence ID" value="NZ_CP023777.1"/>
</dbReference>
<evidence type="ECO:0000313" key="7">
    <source>
        <dbReference type="Proteomes" id="UP000220133"/>
    </source>
</evidence>
<dbReference type="PIRSF" id="PIRSF006060">
    <property type="entry name" value="AA_transporter"/>
    <property type="match status" value="1"/>
</dbReference>
<evidence type="ECO:0000256" key="3">
    <source>
        <dbReference type="ARBA" id="ARBA00022989"/>
    </source>
</evidence>
<feature type="transmembrane region" description="Helical" evidence="5">
    <location>
        <begin position="40"/>
        <end position="63"/>
    </location>
</feature>
<evidence type="ECO:0000256" key="5">
    <source>
        <dbReference type="SAM" id="Phobius"/>
    </source>
</evidence>
<protein>
    <submittedName>
        <fullName evidence="6">Serine/threonine protein kinase</fullName>
    </submittedName>
</protein>
<evidence type="ECO:0000256" key="4">
    <source>
        <dbReference type="ARBA" id="ARBA00023136"/>
    </source>
</evidence>
<feature type="transmembrane region" description="Helical" evidence="5">
    <location>
        <begin position="394"/>
        <end position="412"/>
    </location>
</feature>
<feature type="transmembrane region" description="Helical" evidence="5">
    <location>
        <begin position="355"/>
        <end position="374"/>
    </location>
</feature>
<feature type="transmembrane region" description="Helical" evidence="5">
    <location>
        <begin position="129"/>
        <end position="148"/>
    </location>
</feature>
<dbReference type="EMBL" id="CP023777">
    <property type="protein sequence ID" value="ATL46225.1"/>
    <property type="molecule type" value="Genomic_DNA"/>
</dbReference>